<feature type="domain" description="Acyl-CoA dehydrogenase/oxidase N-terminal" evidence="17">
    <location>
        <begin position="38"/>
        <end position="147"/>
    </location>
</feature>
<dbReference type="SUPFAM" id="SSF56645">
    <property type="entry name" value="Acyl-CoA dehydrogenase NM domain-like"/>
    <property type="match status" value="1"/>
</dbReference>
<sequence length="416" mass="45103">MNFIHRICPKITRVTGALSSATRSFASVAPSGVSFALTEDQRNFQELARTFAHEVIAPNASHYDKTGEYPSEIIKKAWEIGLVNTHIPQEYGGVGLGVFEGSLITEEIAWGCTGIQTAIEANGLAEAPLLVAGNAQQNKKYLGRMTEEPLMAAYCVTEPGAGSDVAGIATRAEKKGDKWVINGQKMWITNGGKANWYFLLAKTDPNAKPGDAFTGFIVDADTPGITLGRKEINLGQRASDTRGITFEEVVVPEENVLGTPGKGFKIAMAAFDITRPLIASAAVGLARRALEESAKYASERKTMGKAIINHQSIAFILADMAIGIESARNLVWKAAWLRDQGERNTYYASIAKAFASDVAVNSANMAVQVFGGNGYNTEYPVEKLYRDCKIFQIYEGTSQIQRLIISRHIAENVANL</sequence>
<dbReference type="InterPro" id="IPR009100">
    <property type="entry name" value="AcylCoA_DH/oxidase_NM_dom_sf"/>
</dbReference>
<name>A0A9N8VFB8_9GLOM</name>
<evidence type="ECO:0000256" key="14">
    <source>
        <dbReference type="RuleBase" id="RU362125"/>
    </source>
</evidence>
<comment type="similarity">
    <text evidence="4 14">Belongs to the acyl-CoA dehydrogenase family.</text>
</comment>
<evidence type="ECO:0000256" key="12">
    <source>
        <dbReference type="ARBA" id="ARBA00023098"/>
    </source>
</evidence>
<dbReference type="Gene3D" id="1.10.540.10">
    <property type="entry name" value="Acyl-CoA dehydrogenase/oxidase, N-terminal domain"/>
    <property type="match status" value="1"/>
</dbReference>
<dbReference type="InterPro" id="IPR037069">
    <property type="entry name" value="AcylCoA_DH/ox_N_sf"/>
</dbReference>
<evidence type="ECO:0000256" key="5">
    <source>
        <dbReference type="ARBA" id="ARBA00012033"/>
    </source>
</evidence>
<dbReference type="FunFam" id="1.20.140.10:FF:000011">
    <property type="entry name" value="Medium-chain specific acyl-CoA dehydrogenase, mitochondrial"/>
    <property type="match status" value="1"/>
</dbReference>
<organism evidence="18 19">
    <name type="scientific">Acaulospora morrowiae</name>
    <dbReference type="NCBI Taxonomy" id="94023"/>
    <lineage>
        <taxon>Eukaryota</taxon>
        <taxon>Fungi</taxon>
        <taxon>Fungi incertae sedis</taxon>
        <taxon>Mucoromycota</taxon>
        <taxon>Glomeromycotina</taxon>
        <taxon>Glomeromycetes</taxon>
        <taxon>Diversisporales</taxon>
        <taxon>Acaulosporaceae</taxon>
        <taxon>Acaulospora</taxon>
    </lineage>
</organism>
<dbReference type="Proteomes" id="UP000789342">
    <property type="component" value="Unassembled WGS sequence"/>
</dbReference>
<evidence type="ECO:0000256" key="1">
    <source>
        <dbReference type="ARBA" id="ARBA00001974"/>
    </source>
</evidence>
<evidence type="ECO:0000256" key="2">
    <source>
        <dbReference type="ARBA" id="ARBA00004305"/>
    </source>
</evidence>
<evidence type="ECO:0000256" key="9">
    <source>
        <dbReference type="ARBA" id="ARBA00022832"/>
    </source>
</evidence>
<keyword evidence="10" id="KW-0809">Transit peptide</keyword>
<evidence type="ECO:0000256" key="4">
    <source>
        <dbReference type="ARBA" id="ARBA00009347"/>
    </source>
</evidence>
<evidence type="ECO:0000313" key="18">
    <source>
        <dbReference type="EMBL" id="CAG8454045.1"/>
    </source>
</evidence>
<evidence type="ECO:0000256" key="10">
    <source>
        <dbReference type="ARBA" id="ARBA00022946"/>
    </source>
</evidence>
<dbReference type="OrthoDB" id="9988775at2759"/>
<dbReference type="AlphaFoldDB" id="A0A9N8VFB8"/>
<keyword evidence="7 14" id="KW-0285">Flavoprotein</keyword>
<protein>
    <recommendedName>
        <fullName evidence="6">Medium-chain specific acyl-CoA dehydrogenase, mitochondrial</fullName>
        <ecNumber evidence="5">1.3.8.7</ecNumber>
    </recommendedName>
</protein>
<feature type="domain" description="Acyl-CoA dehydrogenase/oxidase C-terminal" evidence="15">
    <location>
        <begin position="261"/>
        <end position="409"/>
    </location>
</feature>
<comment type="caution">
    <text evidence="18">The sequence shown here is derived from an EMBL/GenBank/DDBJ whole genome shotgun (WGS) entry which is preliminary data.</text>
</comment>
<dbReference type="PANTHER" id="PTHR48083">
    <property type="entry name" value="MEDIUM-CHAIN SPECIFIC ACYL-COA DEHYDROGENASE, MITOCHONDRIAL-RELATED"/>
    <property type="match status" value="1"/>
</dbReference>
<dbReference type="InterPro" id="IPR013786">
    <property type="entry name" value="AcylCoA_DH/ox_N"/>
</dbReference>
<dbReference type="Gene3D" id="1.20.140.10">
    <property type="entry name" value="Butyryl-CoA Dehydrogenase, subunit A, domain 3"/>
    <property type="match status" value="1"/>
</dbReference>
<dbReference type="EC" id="1.3.8.7" evidence="5"/>
<dbReference type="GO" id="GO:0005759">
    <property type="term" value="C:mitochondrial matrix"/>
    <property type="evidence" value="ECO:0007669"/>
    <property type="project" value="UniProtKB-SubCell"/>
</dbReference>
<dbReference type="Pfam" id="PF02771">
    <property type="entry name" value="Acyl-CoA_dh_N"/>
    <property type="match status" value="1"/>
</dbReference>
<dbReference type="Pfam" id="PF02770">
    <property type="entry name" value="Acyl-CoA_dh_M"/>
    <property type="match status" value="1"/>
</dbReference>
<dbReference type="PROSITE" id="PS00072">
    <property type="entry name" value="ACYL_COA_DH_1"/>
    <property type="match status" value="1"/>
</dbReference>
<proteinExistence type="inferred from homology"/>
<keyword evidence="19" id="KW-1185">Reference proteome</keyword>
<dbReference type="PANTHER" id="PTHR48083:SF2">
    <property type="entry name" value="MEDIUM-CHAIN SPECIFIC ACYL-COA DEHYDROGENASE, MITOCHONDRIAL"/>
    <property type="match status" value="1"/>
</dbReference>
<comment type="subcellular location">
    <subcellularLocation>
        <location evidence="2">Mitochondrion matrix</location>
    </subcellularLocation>
</comment>
<dbReference type="InterPro" id="IPR046373">
    <property type="entry name" value="Acyl-CoA_Oxase/DH_mid-dom_sf"/>
</dbReference>
<evidence type="ECO:0000256" key="3">
    <source>
        <dbReference type="ARBA" id="ARBA00005198"/>
    </source>
</evidence>
<dbReference type="InterPro" id="IPR006091">
    <property type="entry name" value="Acyl-CoA_Oxase/DH_mid-dom"/>
</dbReference>
<dbReference type="SUPFAM" id="SSF47203">
    <property type="entry name" value="Acyl-CoA dehydrogenase C-terminal domain-like"/>
    <property type="match status" value="1"/>
</dbReference>
<dbReference type="FunFam" id="2.40.110.10:FF:000007">
    <property type="entry name" value="Medium-chain specific acyl-CoA dehydrogenase, mitochondrial"/>
    <property type="match status" value="1"/>
</dbReference>
<comment type="pathway">
    <text evidence="3">Lipid metabolism; mitochondrial fatty acid beta-oxidation.</text>
</comment>
<keyword evidence="8 14" id="KW-0274">FAD</keyword>
<dbReference type="Gene3D" id="2.40.110.10">
    <property type="entry name" value="Butyryl-CoA Dehydrogenase, subunit A, domain 2"/>
    <property type="match status" value="1"/>
</dbReference>
<dbReference type="PIRSF" id="PIRSF016578">
    <property type="entry name" value="HsaA"/>
    <property type="match status" value="1"/>
</dbReference>
<keyword evidence="9" id="KW-0276">Fatty acid metabolism</keyword>
<dbReference type="InterPro" id="IPR050741">
    <property type="entry name" value="Acyl-CoA_dehydrogenase"/>
</dbReference>
<evidence type="ECO:0000259" key="15">
    <source>
        <dbReference type="Pfam" id="PF00441"/>
    </source>
</evidence>
<dbReference type="PROSITE" id="PS00073">
    <property type="entry name" value="ACYL_COA_DH_2"/>
    <property type="match status" value="1"/>
</dbReference>
<comment type="cofactor">
    <cofactor evidence="1 14">
        <name>FAD</name>
        <dbReference type="ChEBI" id="CHEBI:57692"/>
    </cofactor>
</comment>
<reference evidence="18" key="1">
    <citation type="submission" date="2021-06" db="EMBL/GenBank/DDBJ databases">
        <authorList>
            <person name="Kallberg Y."/>
            <person name="Tangrot J."/>
            <person name="Rosling A."/>
        </authorList>
    </citation>
    <scope>NUCLEOTIDE SEQUENCE</scope>
    <source>
        <strain evidence="18">CL551</strain>
    </source>
</reference>
<feature type="domain" description="Acyl-CoA oxidase/dehydrogenase middle" evidence="16">
    <location>
        <begin position="153"/>
        <end position="249"/>
    </location>
</feature>
<evidence type="ECO:0000259" key="16">
    <source>
        <dbReference type="Pfam" id="PF02770"/>
    </source>
</evidence>
<keyword evidence="13" id="KW-0496">Mitochondrion</keyword>
<dbReference type="GO" id="GO:0070991">
    <property type="term" value="F:medium-chain fatty acyl-CoA dehydrogenase activity"/>
    <property type="evidence" value="ECO:0007669"/>
    <property type="project" value="UniProtKB-EC"/>
</dbReference>
<evidence type="ECO:0000259" key="17">
    <source>
        <dbReference type="Pfam" id="PF02771"/>
    </source>
</evidence>
<dbReference type="EMBL" id="CAJVPV010000379">
    <property type="protein sequence ID" value="CAG8454045.1"/>
    <property type="molecule type" value="Genomic_DNA"/>
</dbReference>
<accession>A0A9N8VFB8</accession>
<evidence type="ECO:0000256" key="11">
    <source>
        <dbReference type="ARBA" id="ARBA00023002"/>
    </source>
</evidence>
<evidence type="ECO:0000256" key="8">
    <source>
        <dbReference type="ARBA" id="ARBA00022827"/>
    </source>
</evidence>
<evidence type="ECO:0000256" key="7">
    <source>
        <dbReference type="ARBA" id="ARBA00022630"/>
    </source>
</evidence>
<evidence type="ECO:0000256" key="6">
    <source>
        <dbReference type="ARBA" id="ARBA00019125"/>
    </source>
</evidence>
<evidence type="ECO:0000256" key="13">
    <source>
        <dbReference type="ARBA" id="ARBA00023128"/>
    </source>
</evidence>
<keyword evidence="12" id="KW-0443">Lipid metabolism</keyword>
<dbReference type="InterPro" id="IPR006089">
    <property type="entry name" value="Acyl-CoA_DH_CS"/>
</dbReference>
<dbReference type="InterPro" id="IPR009075">
    <property type="entry name" value="AcylCo_DH/oxidase_C"/>
</dbReference>
<gene>
    <name evidence="18" type="ORF">AMORRO_LOCUS1049</name>
</gene>
<evidence type="ECO:0000313" key="19">
    <source>
        <dbReference type="Proteomes" id="UP000789342"/>
    </source>
</evidence>
<dbReference type="Pfam" id="PF00441">
    <property type="entry name" value="Acyl-CoA_dh_1"/>
    <property type="match status" value="1"/>
</dbReference>
<dbReference type="InterPro" id="IPR036250">
    <property type="entry name" value="AcylCo_DH-like_C"/>
</dbReference>
<dbReference type="FunFam" id="1.10.540.10:FF:000010">
    <property type="entry name" value="Medium-chain specific acyl-CoA dehydrogenase, mitochondrial"/>
    <property type="match status" value="1"/>
</dbReference>
<keyword evidence="11 14" id="KW-0560">Oxidoreductase</keyword>
<dbReference type="GO" id="GO:0050660">
    <property type="term" value="F:flavin adenine dinucleotide binding"/>
    <property type="evidence" value="ECO:0007669"/>
    <property type="project" value="InterPro"/>
</dbReference>
<dbReference type="GO" id="GO:0051793">
    <property type="term" value="P:medium-chain fatty acid catabolic process"/>
    <property type="evidence" value="ECO:0007669"/>
    <property type="project" value="TreeGrafter"/>
</dbReference>